<protein>
    <submittedName>
        <fullName evidence="1">Uncharacterized protein</fullName>
    </submittedName>
</protein>
<dbReference type="EMBL" id="JBBLXS010000525">
    <property type="protein sequence ID" value="MEK0188140.1"/>
    <property type="molecule type" value="Genomic_DNA"/>
</dbReference>
<dbReference type="RefSeq" id="WP_340526097.1">
    <property type="nucleotide sequence ID" value="NZ_JBBLXS010000525.1"/>
</dbReference>
<name>A0ABU8YUY1_9CYAN</name>
<organism evidence="1 2">
    <name type="scientific">Microcoleus anatoxicus PTRS2</name>
    <dbReference type="NCBI Taxonomy" id="2705321"/>
    <lineage>
        <taxon>Bacteria</taxon>
        <taxon>Bacillati</taxon>
        <taxon>Cyanobacteriota</taxon>
        <taxon>Cyanophyceae</taxon>
        <taxon>Oscillatoriophycideae</taxon>
        <taxon>Oscillatoriales</taxon>
        <taxon>Microcoleaceae</taxon>
        <taxon>Microcoleus</taxon>
        <taxon>Microcoleus anatoxicus</taxon>
    </lineage>
</organism>
<evidence type="ECO:0000313" key="1">
    <source>
        <dbReference type="EMBL" id="MEK0188140.1"/>
    </source>
</evidence>
<accession>A0ABU8YUY1</accession>
<proteinExistence type="predicted"/>
<dbReference type="Proteomes" id="UP001384579">
    <property type="component" value="Unassembled WGS sequence"/>
</dbReference>
<reference evidence="1 2" key="1">
    <citation type="journal article" date="2020" name="Harmful Algae">
        <title>Molecular and morphological characterization of a novel dihydroanatoxin-a producing Microcoleus species (cyanobacteria) from the Russian River, California, USA.</title>
        <authorList>
            <person name="Conklin K.Y."/>
            <person name="Stancheva R."/>
            <person name="Otten T.G."/>
            <person name="Fadness R."/>
            <person name="Boyer G.L."/>
            <person name="Read B."/>
            <person name="Zhang X."/>
            <person name="Sheath R.G."/>
        </authorList>
    </citation>
    <scope>NUCLEOTIDE SEQUENCE [LARGE SCALE GENOMIC DNA]</scope>
    <source>
        <strain evidence="1 2">PTRS2</strain>
    </source>
</reference>
<sequence length="79" mass="9254">MTNSKKAIARELRKSKKGRSRLAVEFWMEWRSQQHRKHNVVAPWSTKTLYRVMERICSVGMNQECSSRLVGTIGNSQRC</sequence>
<keyword evidence="2" id="KW-1185">Reference proteome</keyword>
<gene>
    <name evidence="1" type="ORF">WMG39_25350</name>
</gene>
<evidence type="ECO:0000313" key="2">
    <source>
        <dbReference type="Proteomes" id="UP001384579"/>
    </source>
</evidence>
<comment type="caution">
    <text evidence="1">The sequence shown here is derived from an EMBL/GenBank/DDBJ whole genome shotgun (WGS) entry which is preliminary data.</text>
</comment>